<dbReference type="GO" id="GO:0003723">
    <property type="term" value="F:RNA binding"/>
    <property type="evidence" value="ECO:0007669"/>
    <property type="project" value="InterPro"/>
</dbReference>
<dbReference type="EMBL" id="DRBS01000041">
    <property type="protein sequence ID" value="HDD43438.1"/>
    <property type="molecule type" value="Genomic_DNA"/>
</dbReference>
<dbReference type="SUPFAM" id="SSF50249">
    <property type="entry name" value="Nucleic acid-binding proteins"/>
    <property type="match status" value="1"/>
</dbReference>
<dbReference type="PANTHER" id="PTHR23355">
    <property type="entry name" value="RIBONUCLEASE"/>
    <property type="match status" value="1"/>
</dbReference>
<dbReference type="InterPro" id="IPR001900">
    <property type="entry name" value="RNase_II/R"/>
</dbReference>
<accession>A0A7C0Y3F0</accession>
<feature type="non-terminal residue" evidence="2">
    <location>
        <position position="438"/>
    </location>
</feature>
<dbReference type="Pfam" id="PF23161">
    <property type="entry name" value="HTH_RNase_II"/>
    <property type="match status" value="1"/>
</dbReference>
<dbReference type="PANTHER" id="PTHR23355:SF9">
    <property type="entry name" value="DIS3-LIKE EXONUCLEASE 2"/>
    <property type="match status" value="1"/>
</dbReference>
<dbReference type="InterPro" id="IPR012340">
    <property type="entry name" value="NA-bd_OB-fold"/>
</dbReference>
<dbReference type="GO" id="GO:0005829">
    <property type="term" value="C:cytosol"/>
    <property type="evidence" value="ECO:0007669"/>
    <property type="project" value="TreeGrafter"/>
</dbReference>
<dbReference type="GO" id="GO:0004540">
    <property type="term" value="F:RNA nuclease activity"/>
    <property type="evidence" value="ECO:0007669"/>
    <property type="project" value="InterPro"/>
</dbReference>
<dbReference type="InterPro" id="IPR056404">
    <property type="entry name" value="HTH_RNase_II"/>
</dbReference>
<evidence type="ECO:0000313" key="2">
    <source>
        <dbReference type="EMBL" id="HDD43438.1"/>
    </source>
</evidence>
<dbReference type="SMART" id="SM00955">
    <property type="entry name" value="RNB"/>
    <property type="match status" value="1"/>
</dbReference>
<protein>
    <submittedName>
        <fullName evidence="2">RNB domain-containing ribonuclease</fullName>
    </submittedName>
</protein>
<feature type="domain" description="RNB" evidence="1">
    <location>
        <begin position="269"/>
        <end position="438"/>
    </location>
</feature>
<dbReference type="Proteomes" id="UP000886289">
    <property type="component" value="Unassembled WGS sequence"/>
</dbReference>
<name>A0A7C0Y3F0_DESA2</name>
<dbReference type="Pfam" id="PF00773">
    <property type="entry name" value="RNB"/>
    <property type="match status" value="1"/>
</dbReference>
<dbReference type="AlphaFoldDB" id="A0A7C0Y3F0"/>
<comment type="caution">
    <text evidence="2">The sequence shown here is derived from an EMBL/GenBank/DDBJ whole genome shotgun (WGS) entry which is preliminary data.</text>
</comment>
<sequence>MEGKIVEYIDARKVIAAICLEEKKEKVRLLTAQNRETVLNKNRICHISKEKISLKQSREILLSILKEEIEKRNALKNTIDVLGLWELLATEGGIYSIKTLAEFYFPNTPSSTQEAALFRALFEEKLRFKFKGDGFEVQSPEKVKEILKQKAREEEKKKKIEEAANWFKAIWTGQMIEPPANSKEYIQLLKEWCFWKEDAKDAKIIKEILEKAGLNTEDHPFLLLVKLGVFSKHENILLHRLRIPIVFSEKVKTAIQILIQQKPSYFHNREDLRDLYTFTIDGPETKDFDDALTLYRDGKKFIIGVHITDLTPFIKPGDILDEEAKERGTSIYLPEKRIPMLPEPISDHLASLKANETRPALSFLIALNENAKILNYRILPSIICVDRHFTYDEVNCLLTQDETFNILYQLALKFRKKRLEQGGMIIALPELVFSFISD</sequence>
<dbReference type="GO" id="GO:0006402">
    <property type="term" value="P:mRNA catabolic process"/>
    <property type="evidence" value="ECO:0007669"/>
    <property type="project" value="TreeGrafter"/>
</dbReference>
<organism evidence="2">
    <name type="scientific">Desulfofervidus auxilii</name>
    <dbReference type="NCBI Taxonomy" id="1621989"/>
    <lineage>
        <taxon>Bacteria</taxon>
        <taxon>Pseudomonadati</taxon>
        <taxon>Thermodesulfobacteriota</taxon>
        <taxon>Candidatus Desulfofervidia</taxon>
        <taxon>Candidatus Desulfofervidales</taxon>
        <taxon>Candidatus Desulfofervidaceae</taxon>
        <taxon>Candidatus Desulfofervidus</taxon>
    </lineage>
</organism>
<evidence type="ECO:0000259" key="1">
    <source>
        <dbReference type="SMART" id="SM00955"/>
    </source>
</evidence>
<dbReference type="InterPro" id="IPR050180">
    <property type="entry name" value="RNR_Ribonuclease"/>
</dbReference>
<proteinExistence type="predicted"/>
<gene>
    <name evidence="2" type="ORF">ENG63_01050</name>
</gene>
<reference evidence="2" key="1">
    <citation type="journal article" date="2020" name="mSystems">
        <title>Genome- and Community-Level Interaction Insights into Carbon Utilization and Element Cycling Functions of Hydrothermarchaeota in Hydrothermal Sediment.</title>
        <authorList>
            <person name="Zhou Z."/>
            <person name="Liu Y."/>
            <person name="Xu W."/>
            <person name="Pan J."/>
            <person name="Luo Z.H."/>
            <person name="Li M."/>
        </authorList>
    </citation>
    <scope>NUCLEOTIDE SEQUENCE [LARGE SCALE GENOMIC DNA]</scope>
    <source>
        <strain evidence="2">HyVt-233</strain>
    </source>
</reference>